<gene>
    <name evidence="2" type="ORF">BH719_05535</name>
</gene>
<dbReference type="KEGG" id="phon:BH719_05535"/>
<dbReference type="Proteomes" id="UP000095214">
    <property type="component" value="Chromosome"/>
</dbReference>
<feature type="compositionally biased region" description="Basic and acidic residues" evidence="1">
    <location>
        <begin position="18"/>
        <end position="31"/>
    </location>
</feature>
<evidence type="ECO:0000256" key="1">
    <source>
        <dbReference type="SAM" id="MobiDB-lite"/>
    </source>
</evidence>
<protein>
    <submittedName>
        <fullName evidence="2">Type I-E CRISPR-associated protein Cse2/CasB</fullName>
    </submittedName>
</protein>
<dbReference type="STRING" id="178339.BH719_05535"/>
<evidence type="ECO:0000313" key="2">
    <source>
        <dbReference type="EMBL" id="AOS48030.1"/>
    </source>
</evidence>
<dbReference type="EMBL" id="CP017298">
    <property type="protein sequence ID" value="AOS48030.1"/>
    <property type="molecule type" value="Genomic_DNA"/>
</dbReference>
<dbReference type="AlphaFoldDB" id="A0A1D8B4J1"/>
<feature type="region of interest" description="Disordered" evidence="1">
    <location>
        <begin position="1"/>
        <end position="31"/>
    </location>
</feature>
<dbReference type="InterPro" id="IPR013382">
    <property type="entry name" value="CRISPR-assoc_prot_Cse2"/>
</dbReference>
<accession>A0A1D8B4J1</accession>
<dbReference type="Gene3D" id="1.10.520.40">
    <property type="entry name" value="CRISPR-associated protein Cse2"/>
    <property type="match status" value="1"/>
</dbReference>
<reference evidence="2 3" key="1">
    <citation type="submission" date="2016-09" db="EMBL/GenBank/DDBJ databases">
        <title>Complete genome sequence of Actinomyces hongkongensis HKU8.</title>
        <authorList>
            <person name="Gao Y.-X."/>
            <person name="Zhou Y.-Y."/>
            <person name="Xie Y."/>
            <person name="Wang M."/>
            <person name="Wang S.-J."/>
            <person name="Shen S.-G."/>
        </authorList>
    </citation>
    <scope>NUCLEOTIDE SEQUENCE [LARGE SCALE GENOMIC DNA]</scope>
    <source>
        <strain evidence="2 3">HKU8</strain>
    </source>
</reference>
<proteinExistence type="predicted"/>
<organism evidence="2 3">
    <name type="scientific">Pauljensenia hongkongensis</name>
    <dbReference type="NCBI Taxonomy" id="178339"/>
    <lineage>
        <taxon>Bacteria</taxon>
        <taxon>Bacillati</taxon>
        <taxon>Actinomycetota</taxon>
        <taxon>Actinomycetes</taxon>
        <taxon>Actinomycetales</taxon>
        <taxon>Actinomycetaceae</taxon>
        <taxon>Pauljensenia</taxon>
    </lineage>
</organism>
<dbReference type="InterPro" id="IPR038287">
    <property type="entry name" value="Cse2_sf"/>
</dbReference>
<name>A0A1D8B4J1_9ACTO</name>
<dbReference type="NCBIfam" id="TIGR02548">
    <property type="entry name" value="casB_cse2"/>
    <property type="match status" value="1"/>
</dbReference>
<evidence type="ECO:0000313" key="3">
    <source>
        <dbReference type="Proteomes" id="UP000095214"/>
    </source>
</evidence>
<sequence>MVDAKETPRSFGSAVRALAEKGRGDKRPEETPVYRRLSSVVAAQTFGALSHHLRGIVDLLEAAEIPMDYGLLAADLFEWQIPRRRSAVTRRWGRQFARAPIPAESAEDEASE</sequence>
<dbReference type="Pfam" id="PF09485">
    <property type="entry name" value="CRISPR_Cse2"/>
    <property type="match status" value="1"/>
</dbReference>
<keyword evidence="3" id="KW-1185">Reference proteome</keyword>